<dbReference type="SUPFAM" id="SSF89796">
    <property type="entry name" value="CoA-transferase family III (CaiB/BaiF)"/>
    <property type="match status" value="2"/>
</dbReference>
<dbReference type="PANTHER" id="PTHR48228:SF4">
    <property type="entry name" value="BLR3030 PROTEIN"/>
    <property type="match status" value="1"/>
</dbReference>
<dbReference type="InterPro" id="IPR003673">
    <property type="entry name" value="CoA-Trfase_fam_III"/>
</dbReference>
<evidence type="ECO:0000313" key="3">
    <source>
        <dbReference type="Proteomes" id="UP001365542"/>
    </source>
</evidence>
<dbReference type="Proteomes" id="UP001365542">
    <property type="component" value="Unassembled WGS sequence"/>
</dbReference>
<comment type="similarity">
    <text evidence="1">Belongs to the CoA-transferase III family.</text>
</comment>
<evidence type="ECO:0000256" key="1">
    <source>
        <dbReference type="ARBA" id="ARBA00008383"/>
    </source>
</evidence>
<evidence type="ECO:0008006" key="4">
    <source>
        <dbReference type="Google" id="ProtNLM"/>
    </source>
</evidence>
<dbReference type="AlphaFoldDB" id="A0AAV9X7Y3"/>
<protein>
    <recommendedName>
        <fullName evidence="4">CoA-transferase family III</fullName>
    </recommendedName>
</protein>
<reference evidence="2 3" key="1">
    <citation type="submission" date="2019-10" db="EMBL/GenBank/DDBJ databases">
        <authorList>
            <person name="Palmer J.M."/>
        </authorList>
    </citation>
    <scope>NUCLEOTIDE SEQUENCE [LARGE SCALE GENOMIC DNA]</scope>
    <source>
        <strain evidence="2 3">TWF694</strain>
    </source>
</reference>
<dbReference type="InterPro" id="IPR023606">
    <property type="entry name" value="CoA-Trfase_III_dom_1_sf"/>
</dbReference>
<evidence type="ECO:0000313" key="2">
    <source>
        <dbReference type="EMBL" id="KAK6538081.1"/>
    </source>
</evidence>
<dbReference type="GO" id="GO:0003824">
    <property type="term" value="F:catalytic activity"/>
    <property type="evidence" value="ECO:0007669"/>
    <property type="project" value="InterPro"/>
</dbReference>
<keyword evidence="3" id="KW-1185">Reference proteome</keyword>
<sequence>MLQRISKSFIMSRGSFKAKDIIQDIWTTLDLPVSALRNIELTGPEHILPSSYKLSLIPPAAISTSALAASLIRSHRVPDHEFAKVTVNTSHAAAEYRSELLNSLDGAPKPDLWASISGSYETADGRIVGIHANFPNHAEAALRILGLPLDCTDKAVVGERVKQHNAIELETVASANGAVIYALRTIDEWNATGQAEYLPDFPIILRKIGEAPKGLPLSMKDISDPRFCLQGLRVAEISRVLAGPICGRTLAAHGADVLWIHGPHLPSLPDLDIDTSRGKRSTFIDLRNDGGKETLEGLLSTADVFIQTFRPGTLNDKGFSPQKVSKLNNNGIIYASLNAFGEEGPWSHRRGFDSMVQLASGINSSEAEYYNDGSKLKKWPCQALDHTAGYFLAIGILAALHRRITEGGSWEVHVSLAGVMKYISSLGRIPGREGFDIAAPTSTELSDEFLETRDCELGKLTAVKHAGRIDGVEVGPRYMPTKLGHYEPKWEN</sequence>
<comment type="caution">
    <text evidence="2">The sequence shown here is derived from an EMBL/GenBank/DDBJ whole genome shotgun (WGS) entry which is preliminary data.</text>
</comment>
<dbReference type="EMBL" id="JAVHJO010000008">
    <property type="protein sequence ID" value="KAK6538081.1"/>
    <property type="molecule type" value="Genomic_DNA"/>
</dbReference>
<name>A0AAV9X7Y3_9PEZI</name>
<dbReference type="PANTHER" id="PTHR48228">
    <property type="entry name" value="SUCCINYL-COA--D-CITRAMALATE COA-TRANSFERASE"/>
    <property type="match status" value="1"/>
</dbReference>
<proteinExistence type="inferred from homology"/>
<organism evidence="2 3">
    <name type="scientific">Orbilia ellipsospora</name>
    <dbReference type="NCBI Taxonomy" id="2528407"/>
    <lineage>
        <taxon>Eukaryota</taxon>
        <taxon>Fungi</taxon>
        <taxon>Dikarya</taxon>
        <taxon>Ascomycota</taxon>
        <taxon>Pezizomycotina</taxon>
        <taxon>Orbiliomycetes</taxon>
        <taxon>Orbiliales</taxon>
        <taxon>Orbiliaceae</taxon>
        <taxon>Orbilia</taxon>
    </lineage>
</organism>
<dbReference type="Gene3D" id="3.40.50.10540">
    <property type="entry name" value="Crotonobetainyl-coa:carnitine coa-transferase, domain 1"/>
    <property type="match status" value="1"/>
</dbReference>
<dbReference type="Pfam" id="PF02515">
    <property type="entry name" value="CoA_transf_3"/>
    <property type="match status" value="1"/>
</dbReference>
<gene>
    <name evidence="2" type="ORF">TWF694_010966</name>
</gene>
<accession>A0AAV9X7Y3</accession>
<dbReference type="InterPro" id="IPR050509">
    <property type="entry name" value="CoA-transferase_III"/>
</dbReference>